<dbReference type="STRING" id="402596.SAMN04489844_2692"/>
<keyword evidence="2" id="KW-0472">Membrane</keyword>
<reference evidence="6" key="1">
    <citation type="submission" date="2016-10" db="EMBL/GenBank/DDBJ databases">
        <authorList>
            <person name="Varghese N."/>
            <person name="Submissions S."/>
        </authorList>
    </citation>
    <scope>NUCLEOTIDE SEQUENCE [LARGE SCALE GENOMIC DNA]</scope>
    <source>
        <strain evidence="6">DSM 22017</strain>
    </source>
</reference>
<gene>
    <name evidence="5" type="ORF">SAMN04489844_2692</name>
</gene>
<feature type="chain" id="PRO_5039054747" evidence="3">
    <location>
        <begin position="21"/>
        <end position="253"/>
    </location>
</feature>
<dbReference type="OrthoDB" id="9810871at2"/>
<dbReference type="EMBL" id="FNRT01000002">
    <property type="protein sequence ID" value="SEC64431.1"/>
    <property type="molecule type" value="Genomic_DNA"/>
</dbReference>
<dbReference type="Pfam" id="PF07987">
    <property type="entry name" value="DUF1775"/>
    <property type="match status" value="1"/>
</dbReference>
<feature type="compositionally biased region" description="Acidic residues" evidence="1">
    <location>
        <begin position="190"/>
        <end position="202"/>
    </location>
</feature>
<feature type="signal peptide" evidence="3">
    <location>
        <begin position="1"/>
        <end position="20"/>
    </location>
</feature>
<sequence length="253" mass="25835">MSTRTLARLGVLTAATSAIALSLVAPASAHVTATPSSSAAGAYTVVTFSVGHGCEGSPTTGIEIQVPESVLAVTPSRNPFYDVEKKMEQLADPITDSHGNEVTERVASIAYTATTPLPDGQRDWFELSLQVPDAEGETLSFPTIQTCEKGETRWVEVPAEGQDADALESPAPAFEITAASAEGDHHGDETAESADESAEESAEQTSTSTGTGADADGSDSDEGSSALGWAGLGLGLVGAVLGGVALARTRRTA</sequence>
<dbReference type="AlphaFoldDB" id="A0A1H4U846"/>
<evidence type="ECO:0000256" key="3">
    <source>
        <dbReference type="SAM" id="SignalP"/>
    </source>
</evidence>
<evidence type="ECO:0000313" key="5">
    <source>
        <dbReference type="EMBL" id="SEC64431.1"/>
    </source>
</evidence>
<dbReference type="Gene3D" id="2.60.40.2230">
    <property type="entry name" value="Uncharacterised protein YcnI-like PF07987, DUF1775"/>
    <property type="match status" value="1"/>
</dbReference>
<feature type="region of interest" description="Disordered" evidence="1">
    <location>
        <begin position="183"/>
        <end position="224"/>
    </location>
</feature>
<dbReference type="Proteomes" id="UP000198742">
    <property type="component" value="Unassembled WGS sequence"/>
</dbReference>
<dbReference type="CDD" id="cd08545">
    <property type="entry name" value="YcnI_like"/>
    <property type="match status" value="1"/>
</dbReference>
<dbReference type="InterPro" id="IPR012533">
    <property type="entry name" value="YcnI-copper_dom"/>
</dbReference>
<dbReference type="RefSeq" id="WP_090969555.1">
    <property type="nucleotide sequence ID" value="NZ_FNRT01000002.1"/>
</dbReference>
<keyword evidence="3" id="KW-0732">Signal</keyword>
<evidence type="ECO:0000313" key="6">
    <source>
        <dbReference type="Proteomes" id="UP000198742"/>
    </source>
</evidence>
<organism evidence="5 6">
    <name type="scientific">Nocardioides exalbidus</name>
    <dbReference type="NCBI Taxonomy" id="402596"/>
    <lineage>
        <taxon>Bacteria</taxon>
        <taxon>Bacillati</taxon>
        <taxon>Actinomycetota</taxon>
        <taxon>Actinomycetes</taxon>
        <taxon>Propionibacteriales</taxon>
        <taxon>Nocardioidaceae</taxon>
        <taxon>Nocardioides</taxon>
    </lineage>
</organism>
<protein>
    <submittedName>
        <fullName evidence="5">Uncharacterized protein YcnI</fullName>
    </submittedName>
</protein>
<accession>A0A1H4U846</accession>
<feature type="transmembrane region" description="Helical" evidence="2">
    <location>
        <begin position="226"/>
        <end position="247"/>
    </location>
</feature>
<proteinExistence type="predicted"/>
<evidence type="ECO:0000256" key="2">
    <source>
        <dbReference type="SAM" id="Phobius"/>
    </source>
</evidence>
<keyword evidence="2" id="KW-0812">Transmembrane</keyword>
<dbReference type="InterPro" id="IPR038507">
    <property type="entry name" value="YcnI-like_sf"/>
</dbReference>
<keyword evidence="2" id="KW-1133">Transmembrane helix</keyword>
<feature type="compositionally biased region" description="Low complexity" evidence="1">
    <location>
        <begin position="203"/>
        <end position="215"/>
    </location>
</feature>
<evidence type="ECO:0000256" key="1">
    <source>
        <dbReference type="SAM" id="MobiDB-lite"/>
    </source>
</evidence>
<name>A0A1H4U846_9ACTN</name>
<keyword evidence="6" id="KW-1185">Reference proteome</keyword>
<feature type="domain" description="YncI copper-binding" evidence="4">
    <location>
        <begin position="30"/>
        <end position="176"/>
    </location>
</feature>
<evidence type="ECO:0000259" key="4">
    <source>
        <dbReference type="Pfam" id="PF07987"/>
    </source>
</evidence>